<dbReference type="SUPFAM" id="SSF57701">
    <property type="entry name" value="Zn2/Cys6 DNA-binding domain"/>
    <property type="match status" value="1"/>
</dbReference>
<dbReference type="CDD" id="cd00067">
    <property type="entry name" value="GAL4"/>
    <property type="match status" value="1"/>
</dbReference>
<gene>
    <name evidence="6" type="ORF">BDY17DRAFT_310278</name>
</gene>
<dbReference type="Proteomes" id="UP000799767">
    <property type="component" value="Unassembled WGS sequence"/>
</dbReference>
<evidence type="ECO:0000259" key="5">
    <source>
        <dbReference type="PROSITE" id="PS00463"/>
    </source>
</evidence>
<evidence type="ECO:0000256" key="2">
    <source>
        <dbReference type="ARBA" id="ARBA00023163"/>
    </source>
</evidence>
<protein>
    <recommendedName>
        <fullName evidence="5">Zn(2)-C6 fungal-type domain-containing protein</fullName>
    </recommendedName>
</protein>
<keyword evidence="7" id="KW-1185">Reference proteome</keyword>
<proteinExistence type="predicted"/>
<keyword evidence="3" id="KW-0539">Nucleus</keyword>
<accession>A0A6A6PVD8</accession>
<dbReference type="EMBL" id="MU001635">
    <property type="protein sequence ID" value="KAF2483227.1"/>
    <property type="molecule type" value="Genomic_DNA"/>
</dbReference>
<organism evidence="6 7">
    <name type="scientific">Neohortaea acidophila</name>
    <dbReference type="NCBI Taxonomy" id="245834"/>
    <lineage>
        <taxon>Eukaryota</taxon>
        <taxon>Fungi</taxon>
        <taxon>Dikarya</taxon>
        <taxon>Ascomycota</taxon>
        <taxon>Pezizomycotina</taxon>
        <taxon>Dothideomycetes</taxon>
        <taxon>Dothideomycetidae</taxon>
        <taxon>Mycosphaerellales</taxon>
        <taxon>Teratosphaeriaceae</taxon>
        <taxon>Neohortaea</taxon>
    </lineage>
</organism>
<dbReference type="Gene3D" id="4.10.240.10">
    <property type="entry name" value="Zn(2)-C6 fungal-type DNA-binding domain"/>
    <property type="match status" value="1"/>
</dbReference>
<evidence type="ECO:0000256" key="4">
    <source>
        <dbReference type="SAM" id="MobiDB-lite"/>
    </source>
</evidence>
<feature type="compositionally biased region" description="Basic and acidic residues" evidence="4">
    <location>
        <begin position="332"/>
        <end position="347"/>
    </location>
</feature>
<dbReference type="CDD" id="cd12148">
    <property type="entry name" value="fungal_TF_MHR"/>
    <property type="match status" value="1"/>
</dbReference>
<evidence type="ECO:0000313" key="6">
    <source>
        <dbReference type="EMBL" id="KAF2483227.1"/>
    </source>
</evidence>
<dbReference type="AlphaFoldDB" id="A0A6A6PVD8"/>
<feature type="domain" description="Zn(2)-C6 fungal-type" evidence="5">
    <location>
        <begin position="13"/>
        <end position="47"/>
    </location>
</feature>
<dbReference type="GeneID" id="54476423"/>
<name>A0A6A6PVD8_9PEZI</name>
<dbReference type="GO" id="GO:0000981">
    <property type="term" value="F:DNA-binding transcription factor activity, RNA polymerase II-specific"/>
    <property type="evidence" value="ECO:0007669"/>
    <property type="project" value="InterPro"/>
</dbReference>
<keyword evidence="1" id="KW-0805">Transcription regulation</keyword>
<dbReference type="RefSeq" id="XP_033589797.1">
    <property type="nucleotide sequence ID" value="XM_033735421.1"/>
</dbReference>
<feature type="region of interest" description="Disordered" evidence="4">
    <location>
        <begin position="328"/>
        <end position="347"/>
    </location>
</feature>
<dbReference type="PROSITE" id="PS00463">
    <property type="entry name" value="ZN2_CY6_FUNGAL_1"/>
    <property type="match status" value="1"/>
</dbReference>
<dbReference type="PANTHER" id="PTHR47840">
    <property type="entry name" value="ZN(II)2CYS6 TRANSCRIPTION FACTOR (EUROFUNG)-RELATED"/>
    <property type="match status" value="1"/>
</dbReference>
<evidence type="ECO:0000256" key="1">
    <source>
        <dbReference type="ARBA" id="ARBA00023015"/>
    </source>
</evidence>
<dbReference type="Pfam" id="PF00172">
    <property type="entry name" value="Zn_clus"/>
    <property type="match status" value="1"/>
</dbReference>
<dbReference type="GO" id="GO:0008270">
    <property type="term" value="F:zinc ion binding"/>
    <property type="evidence" value="ECO:0007669"/>
    <property type="project" value="InterPro"/>
</dbReference>
<dbReference type="PANTHER" id="PTHR47840:SF1">
    <property type="entry name" value="ZN(II)2CYS6 TRANSCRIPTION FACTOR (EUROFUNG)"/>
    <property type="match status" value="1"/>
</dbReference>
<evidence type="ECO:0000313" key="7">
    <source>
        <dbReference type="Proteomes" id="UP000799767"/>
    </source>
</evidence>
<dbReference type="InterPro" id="IPR001138">
    <property type="entry name" value="Zn2Cys6_DnaBD"/>
</dbReference>
<sequence>MATYPKLRTGTFSCQECRRRKKRCVFDEAAGNGAYSCISCRKNGTPCLSQTLDADDHTLLDARLKNMEAQVEMLVRRRRKKQCLVLANCYPLPMLPLEIHDSWTSRSHSLNEFLLPVLPAPDLALQIVTLGRSPLSAVENSPNRMQSYRRDGFQDERNVRPMALARDLLQLAVCLDRLDLNADGSPELLAPATTARRYFDAARQVTFRDGMVDCVEGIEALMLECSYQMNKGNLESAWIAIRRALSAARLAGTRYDTALYRKQMATLWKWLVHFDLILSLNTGQTHAMVAEPMVVYNTDPSPLGQLESTHVTASERIIKRNLRMQRLSSHTGEGHDHLAETRSTDDSLKQAAHNLPTEWWALPIEQDLTSYGSRLIPQVQHYDLIVQLHLPYLITGLASPSTQRSEHEYSKLAAAAAGRELLSRHTFICDKGLIRGSSGGGAVPKSFSAAVALLLAQIDGHRLGALNVLEHQRASDLNMVKDAVASIRQIRVAGV</sequence>
<dbReference type="InterPro" id="IPR036864">
    <property type="entry name" value="Zn2-C6_fun-type_DNA-bd_sf"/>
</dbReference>
<dbReference type="OrthoDB" id="5392779at2759"/>
<keyword evidence="2" id="KW-0804">Transcription</keyword>
<reference evidence="6" key="1">
    <citation type="journal article" date="2020" name="Stud. Mycol.">
        <title>101 Dothideomycetes genomes: a test case for predicting lifestyles and emergence of pathogens.</title>
        <authorList>
            <person name="Haridas S."/>
            <person name="Albert R."/>
            <person name="Binder M."/>
            <person name="Bloem J."/>
            <person name="Labutti K."/>
            <person name="Salamov A."/>
            <person name="Andreopoulos B."/>
            <person name="Baker S."/>
            <person name="Barry K."/>
            <person name="Bills G."/>
            <person name="Bluhm B."/>
            <person name="Cannon C."/>
            <person name="Castanera R."/>
            <person name="Culley D."/>
            <person name="Daum C."/>
            <person name="Ezra D."/>
            <person name="Gonzalez J."/>
            <person name="Henrissat B."/>
            <person name="Kuo A."/>
            <person name="Liang C."/>
            <person name="Lipzen A."/>
            <person name="Lutzoni F."/>
            <person name="Magnuson J."/>
            <person name="Mondo S."/>
            <person name="Nolan M."/>
            <person name="Ohm R."/>
            <person name="Pangilinan J."/>
            <person name="Park H.-J."/>
            <person name="Ramirez L."/>
            <person name="Alfaro M."/>
            <person name="Sun H."/>
            <person name="Tritt A."/>
            <person name="Yoshinaga Y."/>
            <person name="Zwiers L.-H."/>
            <person name="Turgeon B."/>
            <person name="Goodwin S."/>
            <person name="Spatafora J."/>
            <person name="Crous P."/>
            <person name="Grigoriev I."/>
        </authorList>
    </citation>
    <scope>NUCLEOTIDE SEQUENCE</scope>
    <source>
        <strain evidence="6">CBS 113389</strain>
    </source>
</reference>
<evidence type="ECO:0000256" key="3">
    <source>
        <dbReference type="ARBA" id="ARBA00023242"/>
    </source>
</evidence>